<reference evidence="2 3" key="1">
    <citation type="submission" date="2020-07" db="EMBL/GenBank/DDBJ databases">
        <title>Genomic Encyclopedia of Type Strains, Phase IV (KMG-IV): sequencing the most valuable type-strain genomes for metagenomic binning, comparative biology and taxonomic classification.</title>
        <authorList>
            <person name="Goeker M."/>
        </authorList>
    </citation>
    <scope>NUCLEOTIDE SEQUENCE [LARGE SCALE GENOMIC DNA]</scope>
    <source>
        <strain evidence="2 3">DSM 29043</strain>
    </source>
</reference>
<sequence>MAAGDWTTQQIDAAVAEYFAMLADDLAGIPYNKAAHNRQLQAQTGRSKGSVEFKHQNISAVMLGLGQPWIPGYKPAANFQAALVDGVLRWLDRREDWLAPRPSANAVRETGAGGWIGSPVEALLEIGPVPSQRNEPPPVDPEFMAKIGRKYDVATRDARNRALGKAGEERVLAHERARLQQADRADLARKIRWTSVEDGDGYGYDIASFEADGSERLLEVKTTNGWERTPFHLTRNEITVAEDRRDHWHLVRVWDFARTPRAFELRPPLEVHVDLTPTSFLAALR</sequence>
<dbReference type="InterPro" id="IPR024975">
    <property type="entry name" value="NOV_C"/>
</dbReference>
<comment type="caution">
    <text evidence="2">The sequence shown here is derived from an EMBL/GenBank/DDBJ whole genome shotgun (WGS) entry which is preliminary data.</text>
</comment>
<organism evidence="2 3">
    <name type="scientific">Novosphingobium marinum</name>
    <dbReference type="NCBI Taxonomy" id="1514948"/>
    <lineage>
        <taxon>Bacteria</taxon>
        <taxon>Pseudomonadati</taxon>
        <taxon>Pseudomonadota</taxon>
        <taxon>Alphaproteobacteria</taxon>
        <taxon>Sphingomonadales</taxon>
        <taxon>Sphingomonadaceae</taxon>
        <taxon>Novosphingobium</taxon>
    </lineage>
</organism>
<evidence type="ECO:0000313" key="3">
    <source>
        <dbReference type="Proteomes" id="UP000522081"/>
    </source>
</evidence>
<keyword evidence="3" id="KW-1185">Reference proteome</keyword>
<dbReference type="RefSeq" id="WP_179408966.1">
    <property type="nucleotide sequence ID" value="NZ_BMGF01000021.1"/>
</dbReference>
<dbReference type="Proteomes" id="UP000522081">
    <property type="component" value="Unassembled WGS sequence"/>
</dbReference>
<dbReference type="EMBL" id="JACBZF010000018">
    <property type="protein sequence ID" value="NYH97211.1"/>
    <property type="molecule type" value="Genomic_DNA"/>
</dbReference>
<dbReference type="Pfam" id="PF13020">
    <property type="entry name" value="NOV_C"/>
    <property type="match status" value="1"/>
</dbReference>
<protein>
    <recommendedName>
        <fullName evidence="1">Protein NO VEIN C-terminal domain-containing protein</fullName>
    </recommendedName>
</protein>
<dbReference type="AlphaFoldDB" id="A0A7Y9XYY2"/>
<gene>
    <name evidence="2" type="ORF">FHS75_003572</name>
</gene>
<feature type="domain" description="Protein NO VEIN C-terminal" evidence="1">
    <location>
        <begin position="167"/>
        <end position="263"/>
    </location>
</feature>
<accession>A0A7Y9XYY2</accession>
<name>A0A7Y9XYY2_9SPHN</name>
<proteinExistence type="predicted"/>
<evidence type="ECO:0000313" key="2">
    <source>
        <dbReference type="EMBL" id="NYH97211.1"/>
    </source>
</evidence>
<evidence type="ECO:0000259" key="1">
    <source>
        <dbReference type="Pfam" id="PF13020"/>
    </source>
</evidence>